<evidence type="ECO:0000259" key="3">
    <source>
        <dbReference type="Pfam" id="PF24837"/>
    </source>
</evidence>
<keyword evidence="5" id="KW-1185">Reference proteome</keyword>
<reference evidence="5" key="1">
    <citation type="submission" date="2016-10" db="EMBL/GenBank/DDBJ databases">
        <authorList>
            <person name="Varghese N."/>
            <person name="Submissions S."/>
        </authorList>
    </citation>
    <scope>NUCLEOTIDE SEQUENCE [LARGE SCALE GENOMIC DNA]</scope>
    <source>
        <strain evidence="5">DSM 22127</strain>
    </source>
</reference>
<proteinExistence type="predicted"/>
<organism evidence="4 5">
    <name type="scientific">Nocardioides scoriae</name>
    <dbReference type="NCBI Taxonomy" id="642780"/>
    <lineage>
        <taxon>Bacteria</taxon>
        <taxon>Bacillati</taxon>
        <taxon>Actinomycetota</taxon>
        <taxon>Actinomycetes</taxon>
        <taxon>Propionibacteriales</taxon>
        <taxon>Nocardioidaceae</taxon>
        <taxon>Nocardioides</taxon>
    </lineage>
</organism>
<sequence length="228" mass="22599">MRSTPTAPALLVLALLAGASACGGSDDADPSGSPTSASSASGSPSPADPSSEPSSPTSPTSTAPTSSASPSAGSGSGVPSFPADTRPDDGGLGSGNGLTLTGVRVGRQDGFDRVVLDLGGSGTPGWRVEYVDRPRQDGSGDPVALRGSSFLQVVVRGVGMPFDTGVEQYGDASTRVSGAGTEGIAEIAPGASFEGDQQAFIGLVGPRRPFRAFALADPTRVVVDVAHR</sequence>
<dbReference type="RefSeq" id="WP_157682945.1">
    <property type="nucleotide sequence ID" value="NZ_LT629757.1"/>
</dbReference>
<dbReference type="PROSITE" id="PS51257">
    <property type="entry name" value="PROKAR_LIPOPROTEIN"/>
    <property type="match status" value="1"/>
</dbReference>
<dbReference type="OrthoDB" id="3393679at2"/>
<feature type="chain" id="PRO_5038872465" description="AMIN-like domain-containing protein" evidence="2">
    <location>
        <begin position="22"/>
        <end position="228"/>
    </location>
</feature>
<keyword evidence="2" id="KW-0732">Signal</keyword>
<feature type="region of interest" description="Disordered" evidence="1">
    <location>
        <begin position="20"/>
        <end position="97"/>
    </location>
</feature>
<evidence type="ECO:0000313" key="5">
    <source>
        <dbReference type="Proteomes" id="UP000198859"/>
    </source>
</evidence>
<dbReference type="Proteomes" id="UP000198859">
    <property type="component" value="Chromosome I"/>
</dbReference>
<evidence type="ECO:0000313" key="4">
    <source>
        <dbReference type="EMBL" id="SDT17913.1"/>
    </source>
</evidence>
<feature type="compositionally biased region" description="Low complexity" evidence="1">
    <location>
        <begin position="20"/>
        <end position="80"/>
    </location>
</feature>
<evidence type="ECO:0000256" key="1">
    <source>
        <dbReference type="SAM" id="MobiDB-lite"/>
    </source>
</evidence>
<dbReference type="InterPro" id="IPR056303">
    <property type="entry name" value="AMIN-like"/>
</dbReference>
<accession>A0A1H1Y8Y3</accession>
<evidence type="ECO:0000256" key="2">
    <source>
        <dbReference type="SAM" id="SignalP"/>
    </source>
</evidence>
<name>A0A1H1Y8Y3_9ACTN</name>
<feature type="domain" description="AMIN-like" evidence="3">
    <location>
        <begin position="99"/>
        <end position="227"/>
    </location>
</feature>
<dbReference type="Pfam" id="PF24837">
    <property type="entry name" value="AMIN-like"/>
    <property type="match status" value="1"/>
</dbReference>
<feature type="signal peptide" evidence="2">
    <location>
        <begin position="1"/>
        <end position="21"/>
    </location>
</feature>
<dbReference type="AlphaFoldDB" id="A0A1H1Y8Y3"/>
<dbReference type="EMBL" id="LT629757">
    <property type="protein sequence ID" value="SDT17913.1"/>
    <property type="molecule type" value="Genomic_DNA"/>
</dbReference>
<gene>
    <name evidence="4" type="ORF">SAMN04488570_3759</name>
</gene>
<protein>
    <recommendedName>
        <fullName evidence="3">AMIN-like domain-containing protein</fullName>
    </recommendedName>
</protein>